<proteinExistence type="inferred from homology"/>
<organism evidence="5 6">
    <name type="scientific">Methylobacterium radiodurans</name>
    <dbReference type="NCBI Taxonomy" id="2202828"/>
    <lineage>
        <taxon>Bacteria</taxon>
        <taxon>Pseudomonadati</taxon>
        <taxon>Pseudomonadota</taxon>
        <taxon>Alphaproteobacteria</taxon>
        <taxon>Hyphomicrobiales</taxon>
        <taxon>Methylobacteriaceae</taxon>
        <taxon>Methylobacterium</taxon>
    </lineage>
</organism>
<dbReference type="OrthoDB" id="3289104at2"/>
<gene>
    <name evidence="5" type="ORF">DK427_22530</name>
</gene>
<name>A0A2U8VWG2_9HYPH</name>
<dbReference type="PANTHER" id="PTHR32089">
    <property type="entry name" value="METHYL-ACCEPTING CHEMOTAXIS PROTEIN MCPB"/>
    <property type="match status" value="1"/>
</dbReference>
<dbReference type="Proteomes" id="UP000246058">
    <property type="component" value="Chromosome"/>
</dbReference>
<feature type="domain" description="Methyl-accepting transducer" evidence="4">
    <location>
        <begin position="104"/>
        <end position="319"/>
    </location>
</feature>
<evidence type="ECO:0000256" key="2">
    <source>
        <dbReference type="ARBA" id="ARBA00029447"/>
    </source>
</evidence>
<dbReference type="GO" id="GO:0016020">
    <property type="term" value="C:membrane"/>
    <property type="evidence" value="ECO:0007669"/>
    <property type="project" value="InterPro"/>
</dbReference>
<dbReference type="Pfam" id="PF00672">
    <property type="entry name" value="HAMP"/>
    <property type="match status" value="1"/>
</dbReference>
<dbReference type="Gene3D" id="1.10.287.950">
    <property type="entry name" value="Methyl-accepting chemotaxis protein"/>
    <property type="match status" value="1"/>
</dbReference>
<comment type="similarity">
    <text evidence="2">Belongs to the methyl-accepting chemotaxis (MCP) protein family.</text>
</comment>
<protein>
    <recommendedName>
        <fullName evidence="4">Methyl-accepting transducer domain-containing protein</fullName>
    </recommendedName>
</protein>
<dbReference type="InterPro" id="IPR003660">
    <property type="entry name" value="HAMP_dom"/>
</dbReference>
<dbReference type="PROSITE" id="PS50111">
    <property type="entry name" value="CHEMOTAXIS_TRANSDUC_2"/>
    <property type="match status" value="1"/>
</dbReference>
<evidence type="ECO:0000313" key="5">
    <source>
        <dbReference type="EMBL" id="AWN38169.1"/>
    </source>
</evidence>
<keyword evidence="1 3" id="KW-0807">Transducer</keyword>
<accession>A0A2U8VWG2</accession>
<sequence>MRHSSIPLLPILFDSGIFALLWVSRSICRLTIVMNQVARGNDDAESPCTDRTNEVGAMARAFRDQCEMRRRLAAQHARAAEPAQKRHMLMVGLANDFETAVGGIATALAASATGIQPTAPTLTVSASQTAGQSTAVAAAAERAATDVFSGSGAAEERGVSVEEIRRQVPHSSDLVQNAVTEAGTASAVVSALSAAAVRIGDVVQMISTIASQITLLALSATIGAARAGDAGHGFAVAAAEVGKPAGQTTQATDGQIATIEGTMQAAVEAIAAISTIQVINEAAGSIAGAAEQQGAATREIVTAVSQTSAGTRAVTAKRQGLPVLARFPWIGRQESCGASGHQALPVRSIGVR</sequence>
<dbReference type="KEGG" id="meti:DK427_22530"/>
<evidence type="ECO:0000256" key="1">
    <source>
        <dbReference type="ARBA" id="ARBA00023224"/>
    </source>
</evidence>
<dbReference type="AlphaFoldDB" id="A0A2U8VWG2"/>
<keyword evidence="6" id="KW-1185">Reference proteome</keyword>
<evidence type="ECO:0000313" key="6">
    <source>
        <dbReference type="Proteomes" id="UP000246058"/>
    </source>
</evidence>
<dbReference type="SMART" id="SM00283">
    <property type="entry name" value="MA"/>
    <property type="match status" value="1"/>
</dbReference>
<dbReference type="PANTHER" id="PTHR32089:SF112">
    <property type="entry name" value="LYSOZYME-LIKE PROTEIN-RELATED"/>
    <property type="match status" value="1"/>
</dbReference>
<dbReference type="SUPFAM" id="SSF58104">
    <property type="entry name" value="Methyl-accepting chemotaxis protein (MCP) signaling domain"/>
    <property type="match status" value="1"/>
</dbReference>
<dbReference type="CDD" id="cd06225">
    <property type="entry name" value="HAMP"/>
    <property type="match status" value="1"/>
</dbReference>
<evidence type="ECO:0000259" key="4">
    <source>
        <dbReference type="PROSITE" id="PS50111"/>
    </source>
</evidence>
<dbReference type="Pfam" id="PF00015">
    <property type="entry name" value="MCPsignal"/>
    <property type="match status" value="1"/>
</dbReference>
<dbReference type="GO" id="GO:0007165">
    <property type="term" value="P:signal transduction"/>
    <property type="evidence" value="ECO:0007669"/>
    <property type="project" value="UniProtKB-KW"/>
</dbReference>
<dbReference type="Gene3D" id="1.10.8.500">
    <property type="entry name" value="HAMP domain in histidine kinase"/>
    <property type="match status" value="1"/>
</dbReference>
<evidence type="ECO:0000256" key="3">
    <source>
        <dbReference type="PROSITE-ProRule" id="PRU00284"/>
    </source>
</evidence>
<reference evidence="5 6" key="1">
    <citation type="submission" date="2018-05" db="EMBL/GenBank/DDBJ databases">
        <title>Complete Genome Sequence of Methylobacterium sp. 17Sr1-43.</title>
        <authorList>
            <person name="Srinivasan S."/>
        </authorList>
    </citation>
    <scope>NUCLEOTIDE SEQUENCE [LARGE SCALE GENOMIC DNA]</scope>
    <source>
        <strain evidence="5 6">17Sr1-43</strain>
    </source>
</reference>
<dbReference type="InterPro" id="IPR004089">
    <property type="entry name" value="MCPsignal_dom"/>
</dbReference>
<dbReference type="EMBL" id="CP029551">
    <property type="protein sequence ID" value="AWN38169.1"/>
    <property type="molecule type" value="Genomic_DNA"/>
</dbReference>